<keyword evidence="1" id="KW-0597">Phosphoprotein</keyword>
<dbReference type="SUPFAM" id="SSF52091">
    <property type="entry name" value="SpoIIaa-like"/>
    <property type="match status" value="1"/>
</dbReference>
<evidence type="ECO:0000313" key="5">
    <source>
        <dbReference type="EMBL" id="RJX42816.1"/>
    </source>
</evidence>
<keyword evidence="6" id="KW-1185">Reference proteome</keyword>
<gene>
    <name evidence="5" type="ORF">DM826_09005</name>
</gene>
<dbReference type="InterPro" id="IPR002645">
    <property type="entry name" value="STAS_dom"/>
</dbReference>
<dbReference type="PROSITE" id="PS50113">
    <property type="entry name" value="PAC"/>
    <property type="match status" value="1"/>
</dbReference>
<feature type="domain" description="STAS" evidence="4">
    <location>
        <begin position="135"/>
        <end position="246"/>
    </location>
</feature>
<dbReference type="CDD" id="cd00130">
    <property type="entry name" value="PAS"/>
    <property type="match status" value="1"/>
</dbReference>
<dbReference type="AlphaFoldDB" id="A0A3A6Q6Q5"/>
<evidence type="ECO:0000259" key="4">
    <source>
        <dbReference type="PROSITE" id="PS50801"/>
    </source>
</evidence>
<feature type="domain" description="PAS" evidence="2">
    <location>
        <begin position="2"/>
        <end position="72"/>
    </location>
</feature>
<dbReference type="Gene3D" id="3.30.750.24">
    <property type="entry name" value="STAS domain"/>
    <property type="match status" value="1"/>
</dbReference>
<evidence type="ECO:0000256" key="1">
    <source>
        <dbReference type="ARBA" id="ARBA00022553"/>
    </source>
</evidence>
<dbReference type="OrthoDB" id="147057at2157"/>
<dbReference type="Pfam" id="PF08448">
    <property type="entry name" value="PAS_4"/>
    <property type="match status" value="1"/>
</dbReference>
<name>A0A3A6Q6Q5_9EURY</name>
<accession>A0A3A6Q6Q5</accession>
<dbReference type="PROSITE" id="PS50801">
    <property type="entry name" value="STAS"/>
    <property type="match status" value="1"/>
</dbReference>
<reference evidence="5 6" key="1">
    <citation type="submission" date="2018-06" db="EMBL/GenBank/DDBJ databases">
        <title>Halonotius sp. F13-13 a new haloarchaeeon isolated from a solar saltern from Isla Cristina, Huelva, Spain.</title>
        <authorList>
            <person name="Duran-Viseras A."/>
            <person name="Sanchez-Porro C."/>
            <person name="Ventosa A."/>
        </authorList>
    </citation>
    <scope>NUCLEOTIDE SEQUENCE [LARGE SCALE GENOMIC DNA]</scope>
    <source>
        <strain evidence="5 6">F13-13</strain>
    </source>
</reference>
<dbReference type="Pfam" id="PF01740">
    <property type="entry name" value="STAS"/>
    <property type="match status" value="1"/>
</dbReference>
<dbReference type="InterPro" id="IPR000700">
    <property type="entry name" value="PAS-assoc_C"/>
</dbReference>
<evidence type="ECO:0000313" key="6">
    <source>
        <dbReference type="Proteomes" id="UP000276588"/>
    </source>
</evidence>
<dbReference type="InterPro" id="IPR051932">
    <property type="entry name" value="Bact_StressResp_Reg"/>
</dbReference>
<dbReference type="PANTHER" id="PTHR33745:SF3">
    <property type="entry name" value="RSBT CO-ANTAGONIST PROTEIN RSBRC"/>
    <property type="match status" value="1"/>
</dbReference>
<dbReference type="InterPro" id="IPR000014">
    <property type="entry name" value="PAS"/>
</dbReference>
<evidence type="ECO:0000259" key="2">
    <source>
        <dbReference type="PROSITE" id="PS50112"/>
    </source>
</evidence>
<dbReference type="Proteomes" id="UP000276588">
    <property type="component" value="Unassembled WGS sequence"/>
</dbReference>
<dbReference type="Gene3D" id="3.30.450.20">
    <property type="entry name" value="PAS domain"/>
    <property type="match status" value="1"/>
</dbReference>
<dbReference type="InterPro" id="IPR036513">
    <property type="entry name" value="STAS_dom_sf"/>
</dbReference>
<comment type="caution">
    <text evidence="5">The sequence shown here is derived from an EMBL/GenBank/DDBJ whole genome shotgun (WGS) entry which is preliminary data.</text>
</comment>
<feature type="domain" description="PAC" evidence="3">
    <location>
        <begin position="75"/>
        <end position="126"/>
    </location>
</feature>
<proteinExistence type="predicted"/>
<evidence type="ECO:0000259" key="3">
    <source>
        <dbReference type="PROSITE" id="PS50113"/>
    </source>
</evidence>
<evidence type="ECO:0008006" key="7">
    <source>
        <dbReference type="Google" id="ProtNLM"/>
    </source>
</evidence>
<dbReference type="CDD" id="cd07041">
    <property type="entry name" value="STAS_RsbR_RsbS_like"/>
    <property type="match status" value="1"/>
</dbReference>
<dbReference type="EMBL" id="QKNY01000013">
    <property type="protein sequence ID" value="RJX42816.1"/>
    <property type="molecule type" value="Genomic_DNA"/>
</dbReference>
<dbReference type="NCBIfam" id="TIGR00229">
    <property type="entry name" value="sensory_box"/>
    <property type="match status" value="1"/>
</dbReference>
<dbReference type="InterPro" id="IPR013656">
    <property type="entry name" value="PAS_4"/>
</dbReference>
<protein>
    <recommendedName>
        <fullName evidence="7">RsbT co-antagonist protein RsbR</fullName>
    </recommendedName>
</protein>
<sequence>MDDDLIATGLDELEDIFYIFTPEGDFVEWNEQLPAVSGYAGEELDSMEPTELFSGGDQDAIEDAVDTVIDRGIRTAVQANLETKGGREIAYELSMSPLEPDDELEAIVGIGRDITDRLEQERRLQDMAQEIQELSMPVVEIWDGVILTTVVGSLDTQKAELLTEDLLDQIVSTEAAIALIDITEVAALDTATAQHLIDTINAVNLLGANVVITGISPEIAQTLVQLGVRLDDVETQSSLMEGLRVALAWQGVEFE</sequence>
<organism evidence="5 6">
    <name type="scientific">Halonotius aquaticus</name>
    <dbReference type="NCBI Taxonomy" id="2216978"/>
    <lineage>
        <taxon>Archaea</taxon>
        <taxon>Methanobacteriati</taxon>
        <taxon>Methanobacteriota</taxon>
        <taxon>Stenosarchaea group</taxon>
        <taxon>Halobacteria</taxon>
        <taxon>Halobacteriales</taxon>
        <taxon>Haloferacaceae</taxon>
        <taxon>Halonotius</taxon>
    </lineage>
</organism>
<dbReference type="RefSeq" id="WP_120103067.1">
    <property type="nucleotide sequence ID" value="NZ_QKNY01000013.1"/>
</dbReference>
<dbReference type="InterPro" id="IPR035965">
    <property type="entry name" value="PAS-like_dom_sf"/>
</dbReference>
<dbReference type="PANTHER" id="PTHR33745">
    <property type="entry name" value="RSBT ANTAGONIST PROTEIN RSBS-RELATED"/>
    <property type="match status" value="1"/>
</dbReference>
<dbReference type="PROSITE" id="PS50112">
    <property type="entry name" value="PAS"/>
    <property type="match status" value="1"/>
</dbReference>
<dbReference type="SUPFAM" id="SSF55785">
    <property type="entry name" value="PYP-like sensor domain (PAS domain)"/>
    <property type="match status" value="1"/>
</dbReference>